<dbReference type="InterPro" id="IPR002881">
    <property type="entry name" value="DUF58"/>
</dbReference>
<evidence type="ECO:0000313" key="2">
    <source>
        <dbReference type="EMBL" id="MCP3428639.1"/>
    </source>
</evidence>
<dbReference type="EMBL" id="JANATA010000009">
    <property type="protein sequence ID" value="MCP3428639.1"/>
    <property type="molecule type" value="Genomic_DNA"/>
</dbReference>
<comment type="caution">
    <text evidence="2">The sequence shown here is derived from an EMBL/GenBank/DDBJ whole genome shotgun (WGS) entry which is preliminary data.</text>
</comment>
<accession>A0AA41X4U2</accession>
<dbReference type="AlphaFoldDB" id="A0AA41X4U2"/>
<reference evidence="2" key="1">
    <citation type="submission" date="2022-07" db="EMBL/GenBank/DDBJ databases">
        <title>Characterization of the Novel Bacterium Alteromonas immobilis LMIT006 and Alteromonas gregis LMIT007.</title>
        <authorList>
            <person name="Lin X."/>
        </authorList>
    </citation>
    <scope>NUCLEOTIDE SEQUENCE</scope>
    <source>
        <strain evidence="2">LMIT007</strain>
    </source>
</reference>
<dbReference type="PANTHER" id="PTHR33608">
    <property type="entry name" value="BLL2464 PROTEIN"/>
    <property type="match status" value="1"/>
</dbReference>
<evidence type="ECO:0000259" key="1">
    <source>
        <dbReference type="Pfam" id="PF01882"/>
    </source>
</evidence>
<feature type="domain" description="DUF58" evidence="1">
    <location>
        <begin position="62"/>
        <end position="251"/>
    </location>
</feature>
<dbReference type="Proteomes" id="UP001165413">
    <property type="component" value="Unassembled WGS sequence"/>
</dbReference>
<dbReference type="InterPro" id="IPR036465">
    <property type="entry name" value="vWFA_dom_sf"/>
</dbReference>
<proteinExistence type="predicted"/>
<dbReference type="Pfam" id="PF01882">
    <property type="entry name" value="DUF58"/>
    <property type="match status" value="1"/>
</dbReference>
<evidence type="ECO:0000313" key="3">
    <source>
        <dbReference type="Proteomes" id="UP001165413"/>
    </source>
</evidence>
<dbReference type="RefSeq" id="WP_254100101.1">
    <property type="nucleotide sequence ID" value="NZ_JANATA010000009.1"/>
</dbReference>
<sequence length="315" mass="35457">MTILQALSQFSDTEAVQLSVDKLIAYKHLHKLVNLRPKSPAQAKLSGGYISKIKGRGMEFDEARHYQPGDDIRAIDWRVTARTGKTHTKVYREERERPVFIMTDVGATMQFGSTIQLKSVLAGHVAALLAWSAKQRGDRVGGLVFNSQTHQEIKPANRDQSVLHLLQQMTALQTTQPLQVPPHKTPLVDALQRARRLAKPGSLVCIVSDFEQLNERGMQHLQYLKQHCEVRCYQITDPFTETLHHHKPVSLFVTDGVNEEERLFGHSDVASAENTRSQNTQTLVGQLNTLKNTGIYVTQLSTALPLVEQISEVRR</sequence>
<protein>
    <submittedName>
        <fullName evidence="2">DUF58 domain-containing protein</fullName>
    </submittedName>
</protein>
<dbReference type="PANTHER" id="PTHR33608:SF12">
    <property type="entry name" value="DUF58 DOMAIN-CONTAINING PROTEIN"/>
    <property type="match status" value="1"/>
</dbReference>
<keyword evidence="3" id="KW-1185">Reference proteome</keyword>
<dbReference type="Gene3D" id="3.40.50.410">
    <property type="entry name" value="von Willebrand factor, type A domain"/>
    <property type="match status" value="1"/>
</dbReference>
<organism evidence="2 3">
    <name type="scientific">Opacimonas viscosa</name>
    <dbReference type="NCBI Taxonomy" id="2961944"/>
    <lineage>
        <taxon>Bacteria</taxon>
        <taxon>Pseudomonadati</taxon>
        <taxon>Pseudomonadota</taxon>
        <taxon>Gammaproteobacteria</taxon>
        <taxon>Alteromonadales</taxon>
        <taxon>Alteromonadaceae</taxon>
        <taxon>Opacimonas</taxon>
    </lineage>
</organism>
<dbReference type="SUPFAM" id="SSF53300">
    <property type="entry name" value="vWA-like"/>
    <property type="match status" value="1"/>
</dbReference>
<name>A0AA41X4U2_9ALTE</name>
<gene>
    <name evidence="2" type="ORF">NLF92_06735</name>
</gene>